<dbReference type="AlphaFoldDB" id="A0AAV9U7S4"/>
<name>A0AAV9U7S4_9PEZI</name>
<evidence type="ECO:0000313" key="2">
    <source>
        <dbReference type="EMBL" id="KAK6337329.1"/>
    </source>
</evidence>
<gene>
    <name evidence="2" type="ORF">TWF730_002734</name>
</gene>
<dbReference type="EMBL" id="JAVHNS010000013">
    <property type="protein sequence ID" value="KAK6337329.1"/>
    <property type="molecule type" value="Genomic_DNA"/>
</dbReference>
<evidence type="ECO:0000313" key="3">
    <source>
        <dbReference type="Proteomes" id="UP001373714"/>
    </source>
</evidence>
<dbReference type="Proteomes" id="UP001373714">
    <property type="component" value="Unassembled WGS sequence"/>
</dbReference>
<proteinExistence type="predicted"/>
<reference evidence="2 3" key="1">
    <citation type="submission" date="2019-10" db="EMBL/GenBank/DDBJ databases">
        <authorList>
            <person name="Palmer J.M."/>
        </authorList>
    </citation>
    <scope>NUCLEOTIDE SEQUENCE [LARGE SCALE GENOMIC DNA]</scope>
    <source>
        <strain evidence="2 3">TWF730</strain>
    </source>
</reference>
<accession>A0AAV9U7S4</accession>
<evidence type="ECO:0000256" key="1">
    <source>
        <dbReference type="SAM" id="MobiDB-lite"/>
    </source>
</evidence>
<feature type="compositionally biased region" description="Basic and acidic residues" evidence="1">
    <location>
        <begin position="76"/>
        <end position="85"/>
    </location>
</feature>
<feature type="region of interest" description="Disordered" evidence="1">
    <location>
        <begin position="1"/>
        <end position="90"/>
    </location>
</feature>
<organism evidence="2 3">
    <name type="scientific">Orbilia blumenaviensis</name>
    <dbReference type="NCBI Taxonomy" id="1796055"/>
    <lineage>
        <taxon>Eukaryota</taxon>
        <taxon>Fungi</taxon>
        <taxon>Dikarya</taxon>
        <taxon>Ascomycota</taxon>
        <taxon>Pezizomycotina</taxon>
        <taxon>Orbiliomycetes</taxon>
        <taxon>Orbiliales</taxon>
        <taxon>Orbiliaceae</taxon>
        <taxon>Orbilia</taxon>
    </lineage>
</organism>
<keyword evidence="3" id="KW-1185">Reference proteome</keyword>
<sequence length="338" mass="38022">MMEPIKSIIKKPPTEAEAEMPELKLSTKKRKSVSFAPSPEKPSKRRALVKYIPAPRSRLQTKKTNNLNRPLQYPHDTPHRSRDPQEQAVKTLKVKPESVKMLDIPDRPLRILEPPPQAIEPFDPENDWFTSMHVCLSCTANPIHVIGIKQNKGKRQCEGIEGLDERLLSGHVNILFHPDREHEPVCETCWTIGLMREPVLPSYKRAEPEELDLPCSWPKEPDLETRHTHIYEIGYAGCQQEVPSSNPKRHSLRLVKGAESHGGNGTMCRCTYREEKASGSNGKQAPVVIRTEISMPEFAGCPMCEGIDLQAVVGTKQAVGKNSGVKKRPVECQQALMN</sequence>
<protein>
    <submittedName>
        <fullName evidence="2">Uncharacterized protein</fullName>
    </submittedName>
</protein>
<comment type="caution">
    <text evidence="2">The sequence shown here is derived from an EMBL/GenBank/DDBJ whole genome shotgun (WGS) entry which is preliminary data.</text>
</comment>